<gene>
    <name evidence="1" type="ORF">CON65_11350</name>
</gene>
<comment type="caution">
    <text evidence="1">The sequence shown here is derived from an EMBL/GenBank/DDBJ whole genome shotgun (WGS) entry which is preliminary data.</text>
</comment>
<dbReference type="EMBL" id="NVOR01000032">
    <property type="protein sequence ID" value="PED82567.1"/>
    <property type="molecule type" value="Genomic_DNA"/>
</dbReference>
<dbReference type="Proteomes" id="UP000221020">
    <property type="component" value="Unassembled WGS sequence"/>
</dbReference>
<evidence type="ECO:0000313" key="2">
    <source>
        <dbReference type="Proteomes" id="UP000221020"/>
    </source>
</evidence>
<dbReference type="InterPro" id="IPR035948">
    <property type="entry name" value="YwqG-like_sf"/>
</dbReference>
<proteinExistence type="predicted"/>
<dbReference type="PANTHER" id="PTHR36436">
    <property type="entry name" value="SLL5081 PROTEIN"/>
    <property type="match status" value="1"/>
</dbReference>
<accession>A0AA91VCJ5</accession>
<dbReference type="Pfam" id="PF09234">
    <property type="entry name" value="DUF1963"/>
    <property type="match status" value="1"/>
</dbReference>
<dbReference type="RefSeq" id="WP_097899826.1">
    <property type="nucleotide sequence ID" value="NZ_NVOR01000032.1"/>
</dbReference>
<organism evidence="1 2">
    <name type="scientific">Bacillus pseudomycoides</name>
    <dbReference type="NCBI Taxonomy" id="64104"/>
    <lineage>
        <taxon>Bacteria</taxon>
        <taxon>Bacillati</taxon>
        <taxon>Bacillota</taxon>
        <taxon>Bacilli</taxon>
        <taxon>Bacillales</taxon>
        <taxon>Bacillaceae</taxon>
        <taxon>Bacillus</taxon>
        <taxon>Bacillus cereus group</taxon>
    </lineage>
</organism>
<dbReference type="PANTHER" id="PTHR36436:SF6">
    <property type="entry name" value="SLL5081 PROTEIN"/>
    <property type="match status" value="1"/>
</dbReference>
<name>A0AA91VCJ5_9BACI</name>
<dbReference type="InterPro" id="IPR015315">
    <property type="entry name" value="DUF1963"/>
</dbReference>
<sequence length="273" mass="31849">MYLKTHFEFPLILQPYKDVLENTIRSYIQVTAHKGNTSLSQSKFGGYPYLPLTAEHPKDENGKVMMLLAQLNFTDIPKLENMPEKGILQFFISYEDDVYGIDFDEQTNQKNFRTVYYENVITDESLLVTDFAYMDEIDKDMLPFIEEYKLSFQLKYEAMSMTDYRFEELIEGVIDLDEEVEVDGETFDMWDVCGEYLSGAGHKVGGYPCFTQTDPRERETNYSGYDILLLQIDTDDGENDIMWGDSGVANFFIKEEDLRNLNFSNVLYNWDCC</sequence>
<evidence type="ECO:0000313" key="1">
    <source>
        <dbReference type="EMBL" id="PED82567.1"/>
    </source>
</evidence>
<reference evidence="1 2" key="1">
    <citation type="submission" date="2017-09" db="EMBL/GenBank/DDBJ databases">
        <title>Large-scale bioinformatics analysis of Bacillus genomes uncovers conserved roles of natural products in bacterial physiology.</title>
        <authorList>
            <consortium name="Agbiome Team Llc"/>
            <person name="Bleich R.M."/>
            <person name="Grubbs K.J."/>
            <person name="Santa Maria K.C."/>
            <person name="Allen S.E."/>
            <person name="Farag S."/>
            <person name="Shank E.A."/>
            <person name="Bowers A."/>
        </authorList>
    </citation>
    <scope>NUCLEOTIDE SEQUENCE [LARGE SCALE GENOMIC DNA]</scope>
    <source>
        <strain evidence="1 2">AFS092012</strain>
    </source>
</reference>
<dbReference type="Gene3D" id="2.30.320.10">
    <property type="entry name" value="YwqG-like"/>
    <property type="match status" value="1"/>
</dbReference>
<protein>
    <submittedName>
        <fullName evidence="1">Cytoplasmic protein</fullName>
    </submittedName>
</protein>
<dbReference type="AlphaFoldDB" id="A0AA91VCJ5"/>
<dbReference type="SUPFAM" id="SSF103032">
    <property type="entry name" value="Hypothetical protein YwqG"/>
    <property type="match status" value="1"/>
</dbReference>